<dbReference type="OrthoDB" id="9800065at2"/>
<dbReference type="PROSITE" id="PS51462">
    <property type="entry name" value="NUDIX"/>
    <property type="match status" value="1"/>
</dbReference>
<dbReference type="Proteomes" id="UP000196655">
    <property type="component" value="Unassembled WGS sequence"/>
</dbReference>
<proteinExistence type="predicted"/>
<reference evidence="5" key="1">
    <citation type="submission" date="2017-05" db="EMBL/GenBank/DDBJ databases">
        <authorList>
            <person name="Macchi M."/>
            <person name="Festa S."/>
            <person name="Coppotelli B.M."/>
            <person name="Morelli I.S."/>
        </authorList>
    </citation>
    <scope>NUCLEOTIDE SEQUENCE [LARGE SCALE GENOMIC DNA]</scope>
    <source>
        <strain evidence="5">I</strain>
    </source>
</reference>
<dbReference type="RefSeq" id="WP_088153988.1">
    <property type="nucleotide sequence ID" value="NZ_NHON01000058.1"/>
</dbReference>
<gene>
    <name evidence="4" type="ORF">BWR60_24800</name>
</gene>
<evidence type="ECO:0000313" key="5">
    <source>
        <dbReference type="Proteomes" id="UP000196655"/>
    </source>
</evidence>
<keyword evidence="2" id="KW-0378">Hydrolase</keyword>
<feature type="domain" description="Nudix hydrolase" evidence="3">
    <location>
        <begin position="25"/>
        <end position="149"/>
    </location>
</feature>
<comment type="cofactor">
    <cofactor evidence="1">
        <name>Mg(2+)</name>
        <dbReference type="ChEBI" id="CHEBI:18420"/>
    </cofactor>
</comment>
<dbReference type="EMBL" id="NHON01000058">
    <property type="protein sequence ID" value="OWJ64427.1"/>
    <property type="molecule type" value="Genomic_DNA"/>
</dbReference>
<evidence type="ECO:0000259" key="3">
    <source>
        <dbReference type="PROSITE" id="PS51462"/>
    </source>
</evidence>
<evidence type="ECO:0000256" key="2">
    <source>
        <dbReference type="ARBA" id="ARBA00022801"/>
    </source>
</evidence>
<dbReference type="InterPro" id="IPR000086">
    <property type="entry name" value="NUDIX_hydrolase_dom"/>
</dbReference>
<dbReference type="Pfam" id="PF00293">
    <property type="entry name" value="NUDIX"/>
    <property type="match status" value="1"/>
</dbReference>
<keyword evidence="5" id="KW-1185">Reference proteome</keyword>
<comment type="caution">
    <text evidence="4">The sequence shown here is derived from an EMBL/GenBank/DDBJ whole genome shotgun (WGS) entry which is preliminary data.</text>
</comment>
<sequence>MTTARRTLPRLLHRAHNAYLRLRKPLTLGARMVVRDGEGRFLLVHHTYRPGWFFPGGGVKKWESFEACAVREAREEAAVEVESGARLFSVYAHFDQLRCDHVALFLADRWRPSGGRLSFEIAEARFFPADALPRDIHGATHRRIQEILGHRSIDPVW</sequence>
<dbReference type="AlphaFoldDB" id="A0A211ZH41"/>
<dbReference type="PANTHER" id="PTHR43046:SF16">
    <property type="entry name" value="ADP-RIBOSE PYROPHOSPHATASE YJHB-RELATED"/>
    <property type="match status" value="1"/>
</dbReference>
<protein>
    <recommendedName>
        <fullName evidence="3">Nudix hydrolase domain-containing protein</fullName>
    </recommendedName>
</protein>
<name>A0A211ZH41_9PROT</name>
<dbReference type="GO" id="GO:0016787">
    <property type="term" value="F:hydrolase activity"/>
    <property type="evidence" value="ECO:0007669"/>
    <property type="project" value="UniProtKB-KW"/>
</dbReference>
<dbReference type="Gene3D" id="3.90.79.10">
    <property type="entry name" value="Nucleoside Triphosphate Pyrophosphohydrolase"/>
    <property type="match status" value="1"/>
</dbReference>
<dbReference type="STRING" id="1122125.GCA_000423185_04594"/>
<dbReference type="PANTHER" id="PTHR43046">
    <property type="entry name" value="GDP-MANNOSE MANNOSYL HYDROLASE"/>
    <property type="match status" value="1"/>
</dbReference>
<dbReference type="InterPro" id="IPR015797">
    <property type="entry name" value="NUDIX_hydrolase-like_dom_sf"/>
</dbReference>
<evidence type="ECO:0000256" key="1">
    <source>
        <dbReference type="ARBA" id="ARBA00001946"/>
    </source>
</evidence>
<accession>A0A211ZH41</accession>
<dbReference type="SUPFAM" id="SSF55811">
    <property type="entry name" value="Nudix"/>
    <property type="match status" value="1"/>
</dbReference>
<organism evidence="4 5">
    <name type="scientific">Inquilinus limosus</name>
    <dbReference type="NCBI Taxonomy" id="171674"/>
    <lineage>
        <taxon>Bacteria</taxon>
        <taxon>Pseudomonadati</taxon>
        <taxon>Pseudomonadota</taxon>
        <taxon>Alphaproteobacteria</taxon>
        <taxon>Rhodospirillales</taxon>
        <taxon>Rhodospirillaceae</taxon>
        <taxon>Inquilinus</taxon>
    </lineage>
</organism>
<evidence type="ECO:0000313" key="4">
    <source>
        <dbReference type="EMBL" id="OWJ64427.1"/>
    </source>
</evidence>